<dbReference type="Proteomes" id="UP000234343">
    <property type="component" value="Chromosome"/>
</dbReference>
<keyword evidence="1" id="KW-0472">Membrane</keyword>
<name>A0A2H5FND6_9GAMM</name>
<dbReference type="KEGG" id="lsh:CAB17_13860"/>
<organism evidence="2 3">
    <name type="scientific">Legionella sainthelensi</name>
    <dbReference type="NCBI Taxonomy" id="28087"/>
    <lineage>
        <taxon>Bacteria</taxon>
        <taxon>Pseudomonadati</taxon>
        <taxon>Pseudomonadota</taxon>
        <taxon>Gammaproteobacteria</taxon>
        <taxon>Legionellales</taxon>
        <taxon>Legionellaceae</taxon>
        <taxon>Legionella</taxon>
    </lineage>
</organism>
<gene>
    <name evidence="2" type="ORF">CAB17_13860</name>
</gene>
<protein>
    <submittedName>
        <fullName evidence="2">Uncharacterized protein</fullName>
    </submittedName>
</protein>
<feature type="transmembrane region" description="Helical" evidence="1">
    <location>
        <begin position="29"/>
        <end position="49"/>
    </location>
</feature>
<dbReference type="EMBL" id="CP025491">
    <property type="protein sequence ID" value="AUH73010.1"/>
    <property type="molecule type" value="Genomic_DNA"/>
</dbReference>
<accession>A0A2H5FND6</accession>
<evidence type="ECO:0000313" key="2">
    <source>
        <dbReference type="EMBL" id="AUH73010.1"/>
    </source>
</evidence>
<sequence>MGWIIRILLVAAGSITSWFVARDALNFNIIQMVVAVVLITFLVIIIAFWRDLSNLFKQFITKYKKS</sequence>
<proteinExistence type="predicted"/>
<keyword evidence="1" id="KW-1133">Transmembrane helix</keyword>
<evidence type="ECO:0000256" key="1">
    <source>
        <dbReference type="SAM" id="Phobius"/>
    </source>
</evidence>
<dbReference type="AlphaFoldDB" id="A0A2H5FND6"/>
<evidence type="ECO:0000313" key="3">
    <source>
        <dbReference type="Proteomes" id="UP000234343"/>
    </source>
</evidence>
<keyword evidence="1" id="KW-0812">Transmembrane</keyword>
<keyword evidence="3" id="KW-1185">Reference proteome</keyword>
<reference evidence="2 3" key="1">
    <citation type="submission" date="2017-12" db="EMBL/GenBank/DDBJ databases">
        <title>Legionella sainthelensi LA01-117, whole genome sequence of a clinical isolate from New Zealand.</title>
        <authorList>
            <person name="Cree S.L."/>
            <person name="Slow S."/>
            <person name="Kennedy M.A."/>
            <person name="Murdoch D.R."/>
            <person name="Biggs P.J."/>
            <person name="Anderson T."/>
        </authorList>
    </citation>
    <scope>NUCLEOTIDE SEQUENCE [LARGE SCALE GENOMIC DNA]</scope>
    <source>
        <strain evidence="2 3">LA01-117</strain>
    </source>
</reference>